<evidence type="ECO:0000313" key="2">
    <source>
        <dbReference type="Proteomes" id="UP000255529"/>
    </source>
</evidence>
<name>A0A380ABA5_9GAMM</name>
<dbReference type="RefSeq" id="WP_115184083.1">
    <property type="nucleotide sequence ID" value="NZ_CAMKUF010000003.1"/>
</dbReference>
<protein>
    <submittedName>
        <fullName evidence="1">Phage small terminase subunit</fullName>
    </submittedName>
</protein>
<dbReference type="Pfam" id="PF05944">
    <property type="entry name" value="Phage_term_smal"/>
    <property type="match status" value="1"/>
</dbReference>
<proteinExistence type="predicted"/>
<accession>A0A380ABA5</accession>
<organism evidence="1 2">
    <name type="scientific">Serratia quinivorans</name>
    <dbReference type="NCBI Taxonomy" id="137545"/>
    <lineage>
        <taxon>Bacteria</taxon>
        <taxon>Pseudomonadati</taxon>
        <taxon>Pseudomonadota</taxon>
        <taxon>Gammaproteobacteria</taxon>
        <taxon>Enterobacterales</taxon>
        <taxon>Yersiniaceae</taxon>
        <taxon>Serratia</taxon>
    </lineage>
</organism>
<reference evidence="1 2" key="1">
    <citation type="submission" date="2018-06" db="EMBL/GenBank/DDBJ databases">
        <authorList>
            <consortium name="Pathogen Informatics"/>
            <person name="Doyle S."/>
        </authorList>
    </citation>
    <scope>NUCLEOTIDE SEQUENCE [LARGE SCALE GENOMIC DNA]</scope>
    <source>
        <strain evidence="1 2">NCTC11544</strain>
    </source>
</reference>
<dbReference type="GO" id="GO:0004519">
    <property type="term" value="F:endonuclease activity"/>
    <property type="evidence" value="ECO:0007669"/>
    <property type="project" value="InterPro"/>
</dbReference>
<dbReference type="Proteomes" id="UP000255529">
    <property type="component" value="Unassembled WGS sequence"/>
</dbReference>
<dbReference type="EMBL" id="UGYN01000002">
    <property type="protein sequence ID" value="SUI76795.1"/>
    <property type="molecule type" value="Genomic_DNA"/>
</dbReference>
<evidence type="ECO:0000313" key="1">
    <source>
        <dbReference type="EMBL" id="SUI76795.1"/>
    </source>
</evidence>
<dbReference type="InterPro" id="IPR010270">
    <property type="entry name" value="Phage_P2_GpM"/>
</dbReference>
<sequence>MALSPCQRHTARIKAEKALAEGRALSSSPDSLNVQFRSLDMDVARLRDLPQVADRVEMKRNILLPKWTPTVDQYLKDGIAYQNPTFAYCVIWLFDVGEYDMALEWADIAIEQGQATPENFGRTFPAFVADTMLAWAMAEADAGHSVEPYFSRTFANICDNWRLHEEINAKWYKFAGQLLLKDKNGKVQPTAIDDVAVLEQADALLAKAHEYHPPVGVKTLRDKIAARIRSLQAN</sequence>
<dbReference type="AlphaFoldDB" id="A0A380ABA5"/>
<dbReference type="GO" id="GO:0003677">
    <property type="term" value="F:DNA binding"/>
    <property type="evidence" value="ECO:0007669"/>
    <property type="project" value="InterPro"/>
</dbReference>
<gene>
    <name evidence="1" type="ORF">NCTC11544_03880</name>
</gene>